<reference evidence="1" key="2">
    <citation type="submission" date="2012-06" db="EMBL/GenBank/DDBJ databases">
        <title>Annotation of the Genome Sequence of Fusarium oxysporum Fo47.</title>
        <authorList>
            <consortium name="The Broad Institute Genomics Platform"/>
            <person name="Ma L.-J."/>
            <person name="Corby-Kistler H."/>
            <person name="Broz K."/>
            <person name="Gale L.R."/>
            <person name="Jonkers W."/>
            <person name="O'Donnell K."/>
            <person name="Ploetz R."/>
            <person name="Steinberg C."/>
            <person name="Schwartz D.C."/>
            <person name="VanEtten H."/>
            <person name="Zhou S."/>
            <person name="Young S.K."/>
            <person name="Zeng Q."/>
            <person name="Gargeya S."/>
            <person name="Fitzgerald M."/>
            <person name="Abouelleil A."/>
            <person name="Alvarado L."/>
            <person name="Chapman S.B."/>
            <person name="Gainer-Dewar J."/>
            <person name="Goldberg J."/>
            <person name="Griggs A."/>
            <person name="Gujja S."/>
            <person name="Hansen M."/>
            <person name="Howarth C."/>
            <person name="Imamovic A."/>
            <person name="Ireland A."/>
            <person name="Larimer J."/>
            <person name="McCowan C."/>
            <person name="Murphy C."/>
            <person name="Pearson M."/>
            <person name="Poon T.W."/>
            <person name="Priest M."/>
            <person name="Roberts A."/>
            <person name="Saif S."/>
            <person name="Shea T."/>
            <person name="Sykes S."/>
            <person name="Wortman J."/>
            <person name="Nusbaum C."/>
            <person name="Birren B."/>
        </authorList>
    </citation>
    <scope>NUCLEOTIDE SEQUENCE</scope>
    <source>
        <strain evidence="1">Fo47</strain>
    </source>
</reference>
<dbReference type="EMBL" id="JH717899">
    <property type="protein sequence ID" value="EWZ43179.1"/>
    <property type="molecule type" value="Genomic_DNA"/>
</dbReference>
<dbReference type="HOGENOM" id="CLU_3032381_0_0_1"/>
<evidence type="ECO:0000313" key="1">
    <source>
        <dbReference type="EMBL" id="EWZ43179.1"/>
    </source>
</evidence>
<gene>
    <name evidence="1" type="ORF">FOZG_07906</name>
</gene>
<accession>W9KKB7</accession>
<sequence length="55" mass="6349">MHGRGLNFGAAHVPSMRKSWLRRVRGIHLSYQLTGRRMNSIPEVTETQRVVQLGY</sequence>
<protein>
    <submittedName>
        <fullName evidence="1">Uncharacterized protein</fullName>
    </submittedName>
</protein>
<name>W9KKB7_FUSOX</name>
<dbReference type="Proteomes" id="UP000030766">
    <property type="component" value="Unassembled WGS sequence"/>
</dbReference>
<dbReference type="VEuPathDB" id="FungiDB:FOZG_07906"/>
<organism evidence="1">
    <name type="scientific">Fusarium oxysporum Fo47</name>
    <dbReference type="NCBI Taxonomy" id="660027"/>
    <lineage>
        <taxon>Eukaryota</taxon>
        <taxon>Fungi</taxon>
        <taxon>Dikarya</taxon>
        <taxon>Ascomycota</taxon>
        <taxon>Pezizomycotina</taxon>
        <taxon>Sordariomycetes</taxon>
        <taxon>Hypocreomycetidae</taxon>
        <taxon>Hypocreales</taxon>
        <taxon>Nectriaceae</taxon>
        <taxon>Fusarium</taxon>
        <taxon>Fusarium oxysporum species complex</taxon>
    </lineage>
</organism>
<dbReference type="AlphaFoldDB" id="W9KKB7"/>
<proteinExistence type="predicted"/>
<reference evidence="1" key="1">
    <citation type="submission" date="2011-06" db="EMBL/GenBank/DDBJ databases">
        <title>The Genome Sequence of Fusarium oxysporum Fo47.</title>
        <authorList>
            <consortium name="The Broad Institute Genome Sequencing Platform"/>
            <person name="Ma L.-J."/>
            <person name="Gale L.R."/>
            <person name="Schwartz D.C."/>
            <person name="Zhou S."/>
            <person name="Corby-Kistler H."/>
            <person name="Young S.K."/>
            <person name="Zeng Q."/>
            <person name="Gargeya S."/>
            <person name="Fitzgerald M."/>
            <person name="Haas B."/>
            <person name="Abouelleil A."/>
            <person name="Alvarado L."/>
            <person name="Arachchi H.M."/>
            <person name="Berlin A."/>
            <person name="Brown A."/>
            <person name="Chapman S.B."/>
            <person name="Chen Z."/>
            <person name="Dunbar C."/>
            <person name="Freedman E."/>
            <person name="Gearin G."/>
            <person name="Gellesch M."/>
            <person name="Goldberg J."/>
            <person name="Griggs A."/>
            <person name="Gujja S."/>
            <person name="Heiman D."/>
            <person name="Howarth C."/>
            <person name="Larson L."/>
            <person name="Lui A."/>
            <person name="MacDonald P.J.P."/>
            <person name="Mehta T."/>
            <person name="Montmayeur A."/>
            <person name="Murphy C."/>
            <person name="Neiman D."/>
            <person name="Pearson M."/>
            <person name="Priest M."/>
            <person name="Roberts A."/>
            <person name="Saif S."/>
            <person name="Shea T."/>
            <person name="Shenoy N."/>
            <person name="Sisk P."/>
            <person name="Stolte C."/>
            <person name="Sykes S."/>
            <person name="Wortman J."/>
            <person name="Nusbaum C."/>
            <person name="Birren B."/>
        </authorList>
    </citation>
    <scope>NUCLEOTIDE SEQUENCE [LARGE SCALE GENOMIC DNA]</scope>
    <source>
        <strain evidence="1">Fo47</strain>
    </source>
</reference>